<accession>A0A2K1Q0H8</accession>
<proteinExistence type="predicted"/>
<reference evidence="2 3" key="1">
    <citation type="submission" date="2017-08" db="EMBL/GenBank/DDBJ databases">
        <title>Lysobacter sylvestris genome.</title>
        <authorList>
            <person name="Zhang D.-C."/>
            <person name="Albuquerque L."/>
            <person name="Franca L."/>
            <person name="Froufe H.J.C."/>
            <person name="Barroso C."/>
            <person name="Egas C."/>
            <person name="Da Costa M."/>
            <person name="Margesin R."/>
        </authorList>
    </citation>
    <scope>NUCLEOTIDE SEQUENCE [LARGE SCALE GENOMIC DNA]</scope>
    <source>
        <strain evidence="2 3">AM20-91</strain>
    </source>
</reference>
<name>A0A2K1Q0H8_9GAMM</name>
<organism evidence="2 3">
    <name type="scientific">Solilutibacter silvestris</name>
    <dbReference type="NCBI Taxonomy" id="1645665"/>
    <lineage>
        <taxon>Bacteria</taxon>
        <taxon>Pseudomonadati</taxon>
        <taxon>Pseudomonadota</taxon>
        <taxon>Gammaproteobacteria</taxon>
        <taxon>Lysobacterales</taxon>
        <taxon>Lysobacteraceae</taxon>
        <taxon>Solilutibacter</taxon>
    </lineage>
</organism>
<gene>
    <name evidence="2" type="ORF">Lysil_0174</name>
</gene>
<dbReference type="EMBL" id="NPZB01000001">
    <property type="protein sequence ID" value="PNS08545.1"/>
    <property type="molecule type" value="Genomic_DNA"/>
</dbReference>
<protein>
    <submittedName>
        <fullName evidence="2">Uncharacterized protein</fullName>
    </submittedName>
</protein>
<feature type="compositionally biased region" description="Acidic residues" evidence="1">
    <location>
        <begin position="104"/>
        <end position="115"/>
    </location>
</feature>
<dbReference type="Proteomes" id="UP000236220">
    <property type="component" value="Unassembled WGS sequence"/>
</dbReference>
<feature type="region of interest" description="Disordered" evidence="1">
    <location>
        <begin position="89"/>
        <end position="115"/>
    </location>
</feature>
<comment type="caution">
    <text evidence="2">The sequence shown here is derived from an EMBL/GenBank/DDBJ whole genome shotgun (WGS) entry which is preliminary data.</text>
</comment>
<feature type="region of interest" description="Disordered" evidence="1">
    <location>
        <begin position="42"/>
        <end position="68"/>
    </location>
</feature>
<evidence type="ECO:0000313" key="3">
    <source>
        <dbReference type="Proteomes" id="UP000236220"/>
    </source>
</evidence>
<dbReference type="AlphaFoldDB" id="A0A2K1Q0H8"/>
<evidence type="ECO:0000313" key="2">
    <source>
        <dbReference type="EMBL" id="PNS08545.1"/>
    </source>
</evidence>
<dbReference type="RefSeq" id="WP_103073716.1">
    <property type="nucleotide sequence ID" value="NZ_NPZB01000001.1"/>
</dbReference>
<evidence type="ECO:0000256" key="1">
    <source>
        <dbReference type="SAM" id="MobiDB-lite"/>
    </source>
</evidence>
<sequence>MTRRTWLSLAGVAVLTAAALLSTWVGEWRRRAGDDAPRITTEALAPATLPKDGGQASSARGELTPDDRDATVVRDLEFLSWYAHRREAGTAATAPLDTTPETMGESDEPAAADAH</sequence>
<keyword evidence="3" id="KW-1185">Reference proteome</keyword>